<accession>A0A146JX09</accession>
<proteinExistence type="predicted"/>
<protein>
    <submittedName>
        <fullName evidence="1">Uncharacterized protein</fullName>
    </submittedName>
</protein>
<evidence type="ECO:0000313" key="1">
    <source>
        <dbReference type="EMBL" id="JAP88678.1"/>
    </source>
</evidence>
<feature type="non-terminal residue" evidence="1">
    <location>
        <position position="308"/>
    </location>
</feature>
<dbReference type="EMBL" id="GDID01007928">
    <property type="protein sequence ID" value="JAP88678.1"/>
    <property type="molecule type" value="Transcribed_RNA"/>
</dbReference>
<name>A0A146JX09_9EUKA</name>
<reference evidence="1" key="1">
    <citation type="submission" date="2015-07" db="EMBL/GenBank/DDBJ databases">
        <title>Adaptation to a free-living lifestyle via gene acquisitions in the diplomonad Trepomonas sp. PC1.</title>
        <authorList>
            <person name="Xu F."/>
            <person name="Jerlstrom-Hultqvist J."/>
            <person name="Kolisko M."/>
            <person name="Simpson A.G.B."/>
            <person name="Roger A.J."/>
            <person name="Svard S.G."/>
            <person name="Andersson J.O."/>
        </authorList>
    </citation>
    <scope>NUCLEOTIDE SEQUENCE</scope>
    <source>
        <strain evidence="1">PC1</strain>
    </source>
</reference>
<gene>
    <name evidence="1" type="ORF">TPC1_31827</name>
</gene>
<feature type="non-terminal residue" evidence="1">
    <location>
        <position position="1"/>
    </location>
</feature>
<organism evidence="1">
    <name type="scientific">Trepomonas sp. PC1</name>
    <dbReference type="NCBI Taxonomy" id="1076344"/>
    <lineage>
        <taxon>Eukaryota</taxon>
        <taxon>Metamonada</taxon>
        <taxon>Diplomonadida</taxon>
        <taxon>Hexamitidae</taxon>
        <taxon>Hexamitinae</taxon>
        <taxon>Trepomonas</taxon>
    </lineage>
</organism>
<dbReference type="AlphaFoldDB" id="A0A146JX09"/>
<sequence length="308" mass="35864">LQEWIDVTNITNKQQLIQIQQLFKTFHCSSENESSNEIDNVTFEKQIEMKLSESPQKIEKLNFDFLHNDEIQPQTVEQLKQFDQIETNVQDQRKIQVIQKNLPAQIKVIEKYNLDDIIQNAKLQIKQVAPKQKQKDDIGVEQKLINLVTEDVEHVDLKPKINISQPPTLNNLDRIARLKEKLDKEFKPNSSKVQEALSSQNQVYQEKDNQLKDELNHSKSVSTQEDEQTLKLSQQICEDNLKLSSANYRLELTQNVDFKEFDINIAPKLQLKKVDSKTTIKTFKPQEKLQVQGLPYSQQALQLTSKTK</sequence>